<dbReference type="InterPro" id="IPR037465">
    <property type="entry name" value="YlxR"/>
</dbReference>
<dbReference type="EMBL" id="AFXA01000005">
    <property type="protein sequence ID" value="EGV00515.1"/>
    <property type="molecule type" value="Genomic_DNA"/>
</dbReference>
<dbReference type="SUPFAM" id="SSF64376">
    <property type="entry name" value="YlxR-like"/>
    <property type="match status" value="1"/>
</dbReference>
<dbReference type="InterPro" id="IPR007393">
    <property type="entry name" value="YlxR_dom"/>
</dbReference>
<dbReference type="AlphaFoldDB" id="F9UJH2"/>
<dbReference type="Proteomes" id="UP000004978">
    <property type="component" value="Unassembled WGS sequence"/>
</dbReference>
<dbReference type="InterPro" id="IPR035931">
    <property type="entry name" value="YlxR-like_sf"/>
</dbReference>
<comment type="caution">
    <text evidence="2">The sequence shown here is derived from an EMBL/GenBank/DDBJ whole genome shotgun (WGS) entry which is preliminary data.</text>
</comment>
<keyword evidence="3" id="KW-1185">Reference proteome</keyword>
<dbReference type="Pfam" id="PF04296">
    <property type="entry name" value="YlxR"/>
    <property type="match status" value="1"/>
</dbReference>
<proteinExistence type="predicted"/>
<protein>
    <recommendedName>
        <fullName evidence="1">YlxR domain-containing protein</fullName>
    </recommendedName>
</protein>
<dbReference type="PANTHER" id="PTHR34215">
    <property type="entry name" value="BLL0784 PROTEIN"/>
    <property type="match status" value="1"/>
</dbReference>
<sequence length="91" mass="10907">MKTETKRKCFISNEFYSTQELLRFNYNKKTNEIVLDLNNELKGRGAYFYPTQTNWNLIVKNKGLNRAFRTNVSRETYTKISEQLEELKCLK</sequence>
<gene>
    <name evidence="2" type="ORF">MCSF7_03153</name>
</gene>
<feature type="domain" description="YlxR" evidence="1">
    <location>
        <begin position="7"/>
        <end position="81"/>
    </location>
</feature>
<name>F9UJH2_9BACT</name>
<reference evidence="2 3" key="1">
    <citation type="journal article" date="2013" name="Genome Announc.">
        <title>Genome Sequence of Mycoplasma columbinum Strain SF7.</title>
        <authorList>
            <person name="Guo Z."/>
            <person name="Xu X."/>
            <person name="Zheng Q."/>
            <person name="Li T."/>
            <person name="Kuang S."/>
            <person name="Zhang Z."/>
            <person name="Chen Y."/>
            <person name="Lu X."/>
            <person name="Zhou R."/>
            <person name="Bi D."/>
            <person name="Jin H."/>
        </authorList>
    </citation>
    <scope>NUCLEOTIDE SEQUENCE [LARGE SCALE GENOMIC DNA]</scope>
    <source>
        <strain evidence="2 3">SF7</strain>
    </source>
</reference>
<dbReference type="STRING" id="1037410.MCSF7_03153"/>
<organism evidence="2 3">
    <name type="scientific">Mycoplasmopsis columbina SF7</name>
    <dbReference type="NCBI Taxonomy" id="1037410"/>
    <lineage>
        <taxon>Bacteria</taxon>
        <taxon>Bacillati</taxon>
        <taxon>Mycoplasmatota</taxon>
        <taxon>Mycoplasmoidales</taxon>
        <taxon>Metamycoplasmataceae</taxon>
        <taxon>Mycoplasmopsis</taxon>
    </lineage>
</organism>
<dbReference type="eggNOG" id="COG2740">
    <property type="taxonomic scope" value="Bacteria"/>
</dbReference>
<evidence type="ECO:0000313" key="3">
    <source>
        <dbReference type="Proteomes" id="UP000004978"/>
    </source>
</evidence>
<dbReference type="PANTHER" id="PTHR34215:SF1">
    <property type="entry name" value="YLXR DOMAIN-CONTAINING PROTEIN"/>
    <property type="match status" value="1"/>
</dbReference>
<dbReference type="Gene3D" id="3.30.1230.10">
    <property type="entry name" value="YlxR-like"/>
    <property type="match status" value="1"/>
</dbReference>
<evidence type="ECO:0000259" key="1">
    <source>
        <dbReference type="Pfam" id="PF04296"/>
    </source>
</evidence>
<accession>F9UJH2</accession>
<evidence type="ECO:0000313" key="2">
    <source>
        <dbReference type="EMBL" id="EGV00515.1"/>
    </source>
</evidence>